<dbReference type="AlphaFoldDB" id="A0A0F9JJ14"/>
<sequence>MQTTRIIIICLVIGIGAVVVHADEVWLGKLPYRGATVTGMEDGQLVFRTRAGSTVRRAISEVTLIALEGRVDFNTAEKAFQAGQDPEALKAYRQALRSAQVDWLADLIAYRRLAAMERSGQIDKALQQWQAIYRATKGSASALALMPRTLGPVGSQANTNAIEVLTANRPEQDTTDRGRQVTELLVKLYELEGREEELAREAARLAGTLMAGDSDEDAPDEGTPDETTPAPVGDLAARLKATETLVGAPGTAARAVELIEQDLDAYEAELLPQALLLLGKAKRTLADHADGDEARALLLAAGVNFMAVVAHFSETTEAAEALFEAARVNAALGNTRAARQAYDAVRSRYTDSPMAKRAAEALAEMDKTD</sequence>
<reference evidence="2" key="1">
    <citation type="journal article" date="2015" name="Nature">
        <title>Complex archaea that bridge the gap between prokaryotes and eukaryotes.</title>
        <authorList>
            <person name="Spang A."/>
            <person name="Saw J.H."/>
            <person name="Jorgensen S.L."/>
            <person name="Zaremba-Niedzwiedzka K."/>
            <person name="Martijn J."/>
            <person name="Lind A.E."/>
            <person name="van Eijk R."/>
            <person name="Schleper C."/>
            <person name="Guy L."/>
            <person name="Ettema T.J."/>
        </authorList>
    </citation>
    <scope>NUCLEOTIDE SEQUENCE</scope>
</reference>
<proteinExistence type="predicted"/>
<dbReference type="EMBL" id="LAZR01009962">
    <property type="protein sequence ID" value="KKM69593.1"/>
    <property type="molecule type" value="Genomic_DNA"/>
</dbReference>
<gene>
    <name evidence="2" type="ORF">LCGC14_1449240</name>
</gene>
<dbReference type="InterPro" id="IPR011990">
    <property type="entry name" value="TPR-like_helical_dom_sf"/>
</dbReference>
<organism evidence="2">
    <name type="scientific">marine sediment metagenome</name>
    <dbReference type="NCBI Taxonomy" id="412755"/>
    <lineage>
        <taxon>unclassified sequences</taxon>
        <taxon>metagenomes</taxon>
        <taxon>ecological metagenomes</taxon>
    </lineage>
</organism>
<evidence type="ECO:0000256" key="1">
    <source>
        <dbReference type="SAM" id="MobiDB-lite"/>
    </source>
</evidence>
<evidence type="ECO:0008006" key="3">
    <source>
        <dbReference type="Google" id="ProtNLM"/>
    </source>
</evidence>
<name>A0A0F9JJ14_9ZZZZ</name>
<protein>
    <recommendedName>
        <fullName evidence="3">Tetratricopeptide repeat protein</fullName>
    </recommendedName>
</protein>
<comment type="caution">
    <text evidence="2">The sequence shown here is derived from an EMBL/GenBank/DDBJ whole genome shotgun (WGS) entry which is preliminary data.</text>
</comment>
<feature type="compositionally biased region" description="Acidic residues" evidence="1">
    <location>
        <begin position="213"/>
        <end position="224"/>
    </location>
</feature>
<dbReference type="Gene3D" id="1.25.40.10">
    <property type="entry name" value="Tetratricopeptide repeat domain"/>
    <property type="match status" value="1"/>
</dbReference>
<feature type="region of interest" description="Disordered" evidence="1">
    <location>
        <begin position="210"/>
        <end position="230"/>
    </location>
</feature>
<evidence type="ECO:0000313" key="2">
    <source>
        <dbReference type="EMBL" id="KKM69593.1"/>
    </source>
</evidence>
<accession>A0A0F9JJ14</accession>